<dbReference type="InterPro" id="IPR050448">
    <property type="entry name" value="OpgB/LTA_synthase_biosynth"/>
</dbReference>
<dbReference type="PANTHER" id="PTHR47371:SF3">
    <property type="entry name" value="PHOSPHOGLYCEROL TRANSFERASE I"/>
    <property type="match status" value="1"/>
</dbReference>
<protein>
    <submittedName>
        <fullName evidence="11">Phosphoglycerol transferase MdoB-like AlkP superfamily enzyme</fullName>
    </submittedName>
</protein>
<dbReference type="GO" id="GO:0005886">
    <property type="term" value="C:plasma membrane"/>
    <property type="evidence" value="ECO:0007669"/>
    <property type="project" value="UniProtKB-SubCell"/>
</dbReference>
<keyword evidence="3 9" id="KW-0812">Transmembrane</keyword>
<proteinExistence type="predicted"/>
<dbReference type="InterPro" id="IPR012160">
    <property type="entry name" value="LtaS-like"/>
</dbReference>
<organism evidence="11 12">
    <name type="scientific">Otariodibacter oris</name>
    <dbReference type="NCBI Taxonomy" id="1032623"/>
    <lineage>
        <taxon>Bacteria</taxon>
        <taxon>Pseudomonadati</taxon>
        <taxon>Pseudomonadota</taxon>
        <taxon>Gammaproteobacteria</taxon>
        <taxon>Pasteurellales</taxon>
        <taxon>Pasteurellaceae</taxon>
        <taxon>Otariodibacter</taxon>
    </lineage>
</organism>
<dbReference type="InterPro" id="IPR000917">
    <property type="entry name" value="Sulfatase_N"/>
</dbReference>
<dbReference type="PIRSF" id="PIRSF005091">
    <property type="entry name" value="Mmb_sulf_HI1246"/>
    <property type="match status" value="1"/>
</dbReference>
<dbReference type="Pfam" id="PF00884">
    <property type="entry name" value="Sulfatase"/>
    <property type="match status" value="1"/>
</dbReference>
<feature type="binding site" evidence="8">
    <location>
        <position position="281"/>
    </location>
    <ligand>
        <name>Mn(2+)</name>
        <dbReference type="ChEBI" id="CHEBI:29035"/>
    </ligand>
</feature>
<dbReference type="CDD" id="cd16015">
    <property type="entry name" value="LTA_synthase"/>
    <property type="match status" value="1"/>
</dbReference>
<evidence type="ECO:0000256" key="2">
    <source>
        <dbReference type="ARBA" id="ARBA00022475"/>
    </source>
</evidence>
<name>A0A420XF78_9PAST</name>
<evidence type="ECO:0000256" key="6">
    <source>
        <dbReference type="PIRSR" id="PIRSR005091-1"/>
    </source>
</evidence>
<evidence type="ECO:0000256" key="8">
    <source>
        <dbReference type="PIRSR" id="PIRSR005091-3"/>
    </source>
</evidence>
<dbReference type="SUPFAM" id="SSF53649">
    <property type="entry name" value="Alkaline phosphatase-like"/>
    <property type="match status" value="1"/>
</dbReference>
<feature type="transmembrane region" description="Helical" evidence="9">
    <location>
        <begin position="142"/>
        <end position="162"/>
    </location>
</feature>
<accession>A0A420XF78</accession>
<sequence>MKFNLERINFISIPLRIILFGLIAFTLSRLGFYFVHSDYFSPLNSSEVVSGLLTGIQFDSATVMLFCSPMLALLSLPFKVIHETKLKILLVWLSALVIFVMLGYNMADLTYFGEVQRHIGAEIANLSSDQAALIEIALSSRLTYTLSGLVFLIILFIGWYYFVVKPSSPINPLISSKLIKGLSWLGLAVVYLILFRGIILSGRPINLSDAFNGSKLQQANLSLNPVYTSYREIRNKLEEKPLNYLSQEEVQNFIKNSPLIFQWQHSENTLTKKNVVLILLESWSYKYIDALSHNQYGVTPFMDSLVARSQVWDNYYAAGQRSIIGIQAILSSVPSLQSQPTLGFGLEMKDMSRIAQIASDYDYRTVMMQSSARRSFHMDSIANALGFQEYYGKEDVPIIKEYPQEQPRFGWDYDALQAFNQKLSETENNKPFFAFMFTGTTHEPFPKIGKEFELYPHDDKSENGFLNTLKYSDWALEQFMQSASLQPWYNNTVFIFSADHVLNAKTDDTLDQRFHIPLVIFTPDGSLPPARNTKLASQYDLFPTIMDILGFNQSIFTFGKSLFSNEESESVMLNQGDMVGMVTPNNWVGFTQQNIEEVHHELSEEDQQQLNKLKLKIQYADQLLRQNRWTKP</sequence>
<feature type="transmembrane region" description="Helical" evidence="9">
    <location>
        <begin position="12"/>
        <end position="35"/>
    </location>
</feature>
<feature type="active site" evidence="6">
    <location>
        <position position="322"/>
    </location>
</feature>
<comment type="caution">
    <text evidence="11">The sequence shown here is derived from an EMBL/GenBank/DDBJ whole genome shotgun (WGS) entry which is preliminary data.</text>
</comment>
<dbReference type="Gene3D" id="3.30.1120.80">
    <property type="match status" value="1"/>
</dbReference>
<feature type="binding site" evidence="7">
    <location>
        <position position="442"/>
    </location>
    <ligand>
        <name>substrate</name>
    </ligand>
</feature>
<evidence type="ECO:0000256" key="5">
    <source>
        <dbReference type="ARBA" id="ARBA00023136"/>
    </source>
</evidence>
<evidence type="ECO:0000256" key="4">
    <source>
        <dbReference type="ARBA" id="ARBA00022989"/>
    </source>
</evidence>
<dbReference type="EMBL" id="RBJC01000009">
    <property type="protein sequence ID" value="RKR71117.1"/>
    <property type="molecule type" value="Genomic_DNA"/>
</dbReference>
<keyword evidence="11" id="KW-0808">Transferase</keyword>
<evidence type="ECO:0000256" key="1">
    <source>
        <dbReference type="ARBA" id="ARBA00004651"/>
    </source>
</evidence>
<comment type="subcellular location">
    <subcellularLocation>
        <location evidence="1">Cell membrane</location>
        <topology evidence="1">Multi-pass membrane protein</topology>
    </subcellularLocation>
</comment>
<feature type="binding site" evidence="8">
    <location>
        <position position="499"/>
    </location>
    <ligand>
        <name>Mn(2+)</name>
        <dbReference type="ChEBI" id="CHEBI:29035"/>
    </ligand>
</feature>
<keyword evidence="7" id="KW-0464">Manganese</keyword>
<keyword evidence="12" id="KW-1185">Reference proteome</keyword>
<evidence type="ECO:0000256" key="9">
    <source>
        <dbReference type="SAM" id="Phobius"/>
    </source>
</evidence>
<dbReference type="OrthoDB" id="9760224at2"/>
<dbReference type="Gene3D" id="3.40.720.10">
    <property type="entry name" value="Alkaline Phosphatase, subunit A"/>
    <property type="match status" value="1"/>
</dbReference>
<evidence type="ECO:0000313" key="12">
    <source>
        <dbReference type="Proteomes" id="UP000280099"/>
    </source>
</evidence>
<keyword evidence="4 9" id="KW-1133">Transmembrane helix</keyword>
<dbReference type="PANTHER" id="PTHR47371">
    <property type="entry name" value="LIPOTEICHOIC ACID SYNTHASE"/>
    <property type="match status" value="1"/>
</dbReference>
<feature type="transmembrane region" description="Helical" evidence="9">
    <location>
        <begin position="55"/>
        <end position="76"/>
    </location>
</feature>
<dbReference type="AlphaFoldDB" id="A0A420XF78"/>
<keyword evidence="2" id="KW-1003">Cell membrane</keyword>
<dbReference type="InterPro" id="IPR017850">
    <property type="entry name" value="Alkaline_phosphatase_core_sf"/>
</dbReference>
<dbReference type="GO" id="GO:0016740">
    <property type="term" value="F:transferase activity"/>
    <property type="evidence" value="ECO:0007669"/>
    <property type="project" value="UniProtKB-KW"/>
</dbReference>
<feature type="transmembrane region" description="Helical" evidence="9">
    <location>
        <begin position="182"/>
        <end position="202"/>
    </location>
</feature>
<keyword evidence="7" id="KW-0479">Metal-binding</keyword>
<feature type="domain" description="Sulfatase N-terminal" evidence="10">
    <location>
        <begin position="273"/>
        <end position="550"/>
    </location>
</feature>
<evidence type="ECO:0000259" key="10">
    <source>
        <dbReference type="Pfam" id="PF00884"/>
    </source>
</evidence>
<evidence type="ECO:0000313" key="11">
    <source>
        <dbReference type="EMBL" id="RKR71117.1"/>
    </source>
</evidence>
<gene>
    <name evidence="11" type="ORF">DES31_1696</name>
</gene>
<reference evidence="11 12" key="1">
    <citation type="submission" date="2018-10" db="EMBL/GenBank/DDBJ databases">
        <title>Genomic Encyclopedia of Type Strains, Phase IV (KMG-IV): sequencing the most valuable type-strain genomes for metagenomic binning, comparative biology and taxonomic classification.</title>
        <authorList>
            <person name="Goeker M."/>
        </authorList>
    </citation>
    <scope>NUCLEOTIDE SEQUENCE [LARGE SCALE GENOMIC DNA]</scope>
    <source>
        <strain evidence="11 12">DSM 23800</strain>
    </source>
</reference>
<feature type="binding site" evidence="8">
    <location>
        <position position="500"/>
    </location>
    <ligand>
        <name>Mn(2+)</name>
        <dbReference type="ChEBI" id="CHEBI:29035"/>
    </ligand>
</feature>
<feature type="transmembrane region" description="Helical" evidence="9">
    <location>
        <begin position="88"/>
        <end position="107"/>
    </location>
</feature>
<dbReference type="GO" id="GO:0046872">
    <property type="term" value="F:metal ion binding"/>
    <property type="evidence" value="ECO:0007669"/>
    <property type="project" value="UniProtKB-KW"/>
</dbReference>
<evidence type="ECO:0000256" key="3">
    <source>
        <dbReference type="ARBA" id="ARBA00022692"/>
    </source>
</evidence>
<dbReference type="Proteomes" id="UP000280099">
    <property type="component" value="Unassembled WGS sequence"/>
</dbReference>
<dbReference type="RefSeq" id="WP_121123957.1">
    <property type="nucleotide sequence ID" value="NZ_CP016604.1"/>
</dbReference>
<evidence type="ECO:0000256" key="7">
    <source>
        <dbReference type="PIRSR" id="PIRSR005091-2"/>
    </source>
</evidence>
<keyword evidence="5 9" id="KW-0472">Membrane</keyword>